<dbReference type="SMART" id="SM00530">
    <property type="entry name" value="HTH_XRE"/>
    <property type="match status" value="1"/>
</dbReference>
<reference evidence="3 4" key="1">
    <citation type="submission" date="2012-12" db="EMBL/GenBank/DDBJ databases">
        <title>Genome assembly of Fulvivirga imtechensis AK7.</title>
        <authorList>
            <person name="Nupur N."/>
            <person name="Khatri I."/>
            <person name="Kumar R."/>
            <person name="Subramanian S."/>
            <person name="Pinnaka A."/>
        </authorList>
    </citation>
    <scope>NUCLEOTIDE SEQUENCE [LARGE SCALE GENOMIC DNA]</scope>
    <source>
        <strain evidence="3 4">AK7</strain>
    </source>
</reference>
<dbReference type="Proteomes" id="UP000011135">
    <property type="component" value="Unassembled WGS sequence"/>
</dbReference>
<feature type="coiled-coil region" evidence="1">
    <location>
        <begin position="72"/>
        <end position="99"/>
    </location>
</feature>
<proteinExistence type="predicted"/>
<protein>
    <recommendedName>
        <fullName evidence="2">HTH cro/C1-type domain-containing protein</fullName>
    </recommendedName>
</protein>
<dbReference type="eggNOG" id="COG3093">
    <property type="taxonomic scope" value="Bacteria"/>
</dbReference>
<evidence type="ECO:0000313" key="4">
    <source>
        <dbReference type="Proteomes" id="UP000011135"/>
    </source>
</evidence>
<evidence type="ECO:0000259" key="2">
    <source>
        <dbReference type="PROSITE" id="PS50943"/>
    </source>
</evidence>
<keyword evidence="4" id="KW-1185">Reference proteome</keyword>
<accession>L8JRT5</accession>
<dbReference type="InterPro" id="IPR001387">
    <property type="entry name" value="Cro/C1-type_HTH"/>
</dbReference>
<sequence>MLHIGEEIRKVFKESGLTVAEFARRIDTSRENVYGIFKRKSIDTRLLQKISDVLDHNFFKYYVNPEELYPEIASLQRKLEVADQEIAYLKKINKLLEKKK</sequence>
<dbReference type="InterPro" id="IPR010982">
    <property type="entry name" value="Lambda_DNA-bd_dom_sf"/>
</dbReference>
<dbReference type="CDD" id="cd00093">
    <property type="entry name" value="HTH_XRE"/>
    <property type="match status" value="1"/>
</dbReference>
<dbReference type="AlphaFoldDB" id="L8JRT5"/>
<dbReference type="RefSeq" id="WP_009581492.1">
    <property type="nucleotide sequence ID" value="NZ_AMZN01000056.1"/>
</dbReference>
<dbReference type="GO" id="GO:0003677">
    <property type="term" value="F:DNA binding"/>
    <property type="evidence" value="ECO:0007669"/>
    <property type="project" value="InterPro"/>
</dbReference>
<dbReference type="EMBL" id="AMZN01000056">
    <property type="protein sequence ID" value="ELR70077.1"/>
    <property type="molecule type" value="Genomic_DNA"/>
</dbReference>
<dbReference type="PROSITE" id="PS50943">
    <property type="entry name" value="HTH_CROC1"/>
    <property type="match status" value="1"/>
</dbReference>
<dbReference type="STRING" id="1237149.C900_04074"/>
<gene>
    <name evidence="3" type="ORF">C900_04074</name>
</gene>
<evidence type="ECO:0000313" key="3">
    <source>
        <dbReference type="EMBL" id="ELR70077.1"/>
    </source>
</evidence>
<keyword evidence="1" id="KW-0175">Coiled coil</keyword>
<feature type="domain" description="HTH cro/C1-type" evidence="2">
    <location>
        <begin position="8"/>
        <end position="68"/>
    </location>
</feature>
<organism evidence="3 4">
    <name type="scientific">Fulvivirga imtechensis AK7</name>
    <dbReference type="NCBI Taxonomy" id="1237149"/>
    <lineage>
        <taxon>Bacteria</taxon>
        <taxon>Pseudomonadati</taxon>
        <taxon>Bacteroidota</taxon>
        <taxon>Cytophagia</taxon>
        <taxon>Cytophagales</taxon>
        <taxon>Fulvivirgaceae</taxon>
        <taxon>Fulvivirga</taxon>
    </lineage>
</organism>
<evidence type="ECO:0000256" key="1">
    <source>
        <dbReference type="SAM" id="Coils"/>
    </source>
</evidence>
<dbReference type="Pfam" id="PF01381">
    <property type="entry name" value="HTH_3"/>
    <property type="match status" value="1"/>
</dbReference>
<dbReference type="OrthoDB" id="799937at2"/>
<dbReference type="SUPFAM" id="SSF47413">
    <property type="entry name" value="lambda repressor-like DNA-binding domains"/>
    <property type="match status" value="1"/>
</dbReference>
<name>L8JRT5_9BACT</name>
<comment type="caution">
    <text evidence="3">The sequence shown here is derived from an EMBL/GenBank/DDBJ whole genome shotgun (WGS) entry which is preliminary data.</text>
</comment>
<dbReference type="Gene3D" id="1.10.260.40">
    <property type="entry name" value="lambda repressor-like DNA-binding domains"/>
    <property type="match status" value="1"/>
</dbReference>